<dbReference type="SUPFAM" id="SSF89372">
    <property type="entry name" value="Fucose-specific lectin"/>
    <property type="match status" value="1"/>
</dbReference>
<name>A0A2G9C2E4_9BURK</name>
<accession>A0A2G9C2E4</accession>
<evidence type="ECO:0000313" key="2">
    <source>
        <dbReference type="Proteomes" id="UP000231501"/>
    </source>
</evidence>
<reference evidence="1 2" key="1">
    <citation type="submission" date="2017-11" db="EMBL/GenBank/DDBJ databases">
        <title>Draft genome sequence of Mitsuaria sp. HWN-4.</title>
        <authorList>
            <person name="Gundlapally S.R."/>
        </authorList>
    </citation>
    <scope>NUCLEOTIDE SEQUENCE [LARGE SCALE GENOMIC DNA]</scope>
    <source>
        <strain evidence="1 2">HWN-4</strain>
    </source>
</reference>
<evidence type="ECO:0000313" key="1">
    <source>
        <dbReference type="EMBL" id="PIM50591.1"/>
    </source>
</evidence>
<dbReference type="RefSeq" id="WP_099864386.1">
    <property type="nucleotide sequence ID" value="NZ_PEOG01000118.1"/>
</dbReference>
<proteinExistence type="predicted"/>
<dbReference type="AlphaFoldDB" id="A0A2G9C2E4"/>
<gene>
    <name evidence="1" type="ORF">CS062_24215</name>
</gene>
<keyword evidence="2" id="KW-1185">Reference proteome</keyword>
<dbReference type="Proteomes" id="UP000231501">
    <property type="component" value="Unassembled WGS sequence"/>
</dbReference>
<organism evidence="1 2">
    <name type="scientific">Roseateles chitinivorans</name>
    <dbReference type="NCBI Taxonomy" id="2917965"/>
    <lineage>
        <taxon>Bacteria</taxon>
        <taxon>Pseudomonadati</taxon>
        <taxon>Pseudomonadota</taxon>
        <taxon>Betaproteobacteria</taxon>
        <taxon>Burkholderiales</taxon>
        <taxon>Sphaerotilaceae</taxon>
        <taxon>Roseateles</taxon>
    </lineage>
</organism>
<dbReference type="OrthoDB" id="9813892at2"/>
<protein>
    <submittedName>
        <fullName evidence="1">Uncharacterized protein</fullName>
    </submittedName>
</protein>
<sequence length="319" mass="33574">MQKEINQVVDTADGLVFMGLSYPPEDIGAAVGSLYRLAPGSKAGDPAVPILNTNDALRVLWASPAGQLWVGSADGHVATTAATGWAAPAGDLDYEVMNGGPAWTVSTLPRDSVKGLVPNITAIWGSGDSDVHVGTRGGHLYHWNGQAWTQTRAGDGSADQTIRTIRGHAGDDVYAVGAVDTLLHFDGGQWRNLPIPGTPVAGETLGGIALLPERAVMLCAAGEGGRLLHGSAAGFTEFGRYPLPLNDVAVLDDRLLFAIWNGVAELAGRDVQVVKDNFKTAGAFEGRGRVFFTEPAAPRMQFIVHDPANAATPWTRSKF</sequence>
<comment type="caution">
    <text evidence="1">The sequence shown here is derived from an EMBL/GenBank/DDBJ whole genome shotgun (WGS) entry which is preliminary data.</text>
</comment>
<dbReference type="EMBL" id="PEOG01000118">
    <property type="protein sequence ID" value="PIM50591.1"/>
    <property type="molecule type" value="Genomic_DNA"/>
</dbReference>